<proteinExistence type="predicted"/>
<name>A0A1V6W1E7_PENNA</name>
<keyword evidence="1" id="KW-0472">Membrane</keyword>
<dbReference type="AlphaFoldDB" id="A0A1V6W1E7"/>
<accession>A0A1V6W1E7</accession>
<evidence type="ECO:0000256" key="1">
    <source>
        <dbReference type="SAM" id="Phobius"/>
    </source>
</evidence>
<comment type="caution">
    <text evidence="2">The sequence shown here is derived from an EMBL/GenBank/DDBJ whole genome shotgun (WGS) entry which is preliminary data.</text>
</comment>
<protein>
    <submittedName>
        <fullName evidence="2">Uncharacterized protein</fullName>
    </submittedName>
</protein>
<gene>
    <name evidence="2" type="ORF">PENNAL_c0407G06789</name>
</gene>
<keyword evidence="1" id="KW-1133">Transmembrane helix</keyword>
<organism evidence="2 3">
    <name type="scientific">Penicillium nalgiovense</name>
    <dbReference type="NCBI Taxonomy" id="60175"/>
    <lineage>
        <taxon>Eukaryota</taxon>
        <taxon>Fungi</taxon>
        <taxon>Dikarya</taxon>
        <taxon>Ascomycota</taxon>
        <taxon>Pezizomycotina</taxon>
        <taxon>Eurotiomycetes</taxon>
        <taxon>Eurotiomycetidae</taxon>
        <taxon>Eurotiales</taxon>
        <taxon>Aspergillaceae</taxon>
        <taxon>Penicillium</taxon>
    </lineage>
</organism>
<keyword evidence="3" id="KW-1185">Reference proteome</keyword>
<evidence type="ECO:0000313" key="2">
    <source>
        <dbReference type="EMBL" id="OQE56710.1"/>
    </source>
</evidence>
<keyword evidence="1" id="KW-0812">Transmembrane</keyword>
<dbReference type="Proteomes" id="UP000191691">
    <property type="component" value="Unassembled WGS sequence"/>
</dbReference>
<sequence>MALLLLVIAVMDRNGHHRHLGVVLAVNPVSQIGGSLLIYYLMEVAICAVFER</sequence>
<dbReference type="EMBL" id="MOOB01000407">
    <property type="protein sequence ID" value="OQE56710.1"/>
    <property type="molecule type" value="Genomic_DNA"/>
</dbReference>
<feature type="transmembrane region" description="Helical" evidence="1">
    <location>
        <begin position="31"/>
        <end position="50"/>
    </location>
</feature>
<evidence type="ECO:0000313" key="3">
    <source>
        <dbReference type="Proteomes" id="UP000191691"/>
    </source>
</evidence>
<reference evidence="3" key="1">
    <citation type="journal article" date="2017" name="Nat. Microbiol.">
        <title>Global analysis of biosynthetic gene clusters reveals vast potential of secondary metabolite production in Penicillium species.</title>
        <authorList>
            <person name="Nielsen J.C."/>
            <person name="Grijseels S."/>
            <person name="Prigent S."/>
            <person name="Ji B."/>
            <person name="Dainat J."/>
            <person name="Nielsen K.F."/>
            <person name="Frisvad J.C."/>
            <person name="Workman M."/>
            <person name="Nielsen J."/>
        </authorList>
    </citation>
    <scope>NUCLEOTIDE SEQUENCE [LARGE SCALE GENOMIC DNA]</scope>
    <source>
        <strain evidence="3">IBT 13039</strain>
    </source>
</reference>